<dbReference type="Gene3D" id="3.30.565.10">
    <property type="entry name" value="Histidine kinase-like ATPase, C-terminal domain"/>
    <property type="match status" value="1"/>
</dbReference>
<dbReference type="InterPro" id="IPR010559">
    <property type="entry name" value="Sig_transdc_His_kin_internal"/>
</dbReference>
<evidence type="ECO:0000259" key="2">
    <source>
        <dbReference type="Pfam" id="PF06580"/>
    </source>
</evidence>
<keyword evidence="1" id="KW-1133">Transmembrane helix</keyword>
<dbReference type="Proteomes" id="UP001168380">
    <property type="component" value="Unassembled WGS sequence"/>
</dbReference>
<dbReference type="Pfam" id="PF06580">
    <property type="entry name" value="His_kinase"/>
    <property type="match status" value="1"/>
</dbReference>
<sequence length="354" mass="39323">MNSLFYPIYQAAGWLMLYVGVTFALYIRPWFTPFEFLHGAVLIGSAALYSHVMRAGYKRWIRQRAFVWQLLYFFLNAGAGGALAGLLLVACVWALASTGITDPIAKGQEAMVFKMVFWGNAINMVTALLLWSGGYLTVIKARQLRDANQALASSQLDVLIQQLSPHFLFNVLNNIRAMILDNPTRAREALAQLADMLRYNLQRDKNTKVTLEEELGVVEQYVALCKLHYENRLVFNAQIDPASRELLLPRMLLQLCVENAIKHGIGKLADGGEVTLTVRVEAECLSIELSNPCPAHPGEQSGLSTGIGLHNIADRLALMYDKSQASVSFNRRCAQGDDQCTAHTSILLPCETET</sequence>
<gene>
    <name evidence="3" type="ORF">QWI16_15895</name>
</gene>
<keyword evidence="1" id="KW-0472">Membrane</keyword>
<feature type="transmembrane region" description="Helical" evidence="1">
    <location>
        <begin position="12"/>
        <end position="31"/>
    </location>
</feature>
<dbReference type="EMBL" id="JAULRT010000062">
    <property type="protein sequence ID" value="MDO3383665.1"/>
    <property type="molecule type" value="Genomic_DNA"/>
</dbReference>
<feature type="transmembrane region" description="Helical" evidence="1">
    <location>
        <begin position="116"/>
        <end position="138"/>
    </location>
</feature>
<dbReference type="GO" id="GO:0016301">
    <property type="term" value="F:kinase activity"/>
    <property type="evidence" value="ECO:0007669"/>
    <property type="project" value="UniProtKB-KW"/>
</dbReference>
<reference evidence="3" key="1">
    <citation type="submission" date="2023-07" db="EMBL/GenBank/DDBJ databases">
        <title>Gilvimarinus algae sp. nov., isolated from the surface of Kelp.</title>
        <authorList>
            <person name="Sun Y.Y."/>
            <person name="Gong Y."/>
            <person name="Du Z.J."/>
        </authorList>
    </citation>
    <scope>NUCLEOTIDE SEQUENCE</scope>
    <source>
        <strain evidence="3">SDUM040014</strain>
    </source>
</reference>
<accession>A0ABT8TJA5</accession>
<protein>
    <submittedName>
        <fullName evidence="3">Histidine kinase</fullName>
    </submittedName>
</protein>
<dbReference type="InterPro" id="IPR050640">
    <property type="entry name" value="Bact_2-comp_sensor_kinase"/>
</dbReference>
<proteinExistence type="predicted"/>
<dbReference type="RefSeq" id="WP_302714591.1">
    <property type="nucleotide sequence ID" value="NZ_JAULRT010000062.1"/>
</dbReference>
<keyword evidence="1" id="KW-0812">Transmembrane</keyword>
<organism evidence="3 4">
    <name type="scientific">Gilvimarinus algae</name>
    <dbReference type="NCBI Taxonomy" id="3058037"/>
    <lineage>
        <taxon>Bacteria</taxon>
        <taxon>Pseudomonadati</taxon>
        <taxon>Pseudomonadota</taxon>
        <taxon>Gammaproteobacteria</taxon>
        <taxon>Cellvibrionales</taxon>
        <taxon>Cellvibrionaceae</taxon>
        <taxon>Gilvimarinus</taxon>
    </lineage>
</organism>
<name>A0ABT8TJA5_9GAMM</name>
<feature type="transmembrane region" description="Helical" evidence="1">
    <location>
        <begin position="69"/>
        <end position="96"/>
    </location>
</feature>
<keyword evidence="4" id="KW-1185">Reference proteome</keyword>
<comment type="caution">
    <text evidence="3">The sequence shown here is derived from an EMBL/GenBank/DDBJ whole genome shotgun (WGS) entry which is preliminary data.</text>
</comment>
<dbReference type="InterPro" id="IPR036890">
    <property type="entry name" value="HATPase_C_sf"/>
</dbReference>
<feature type="domain" description="Signal transduction histidine kinase internal region" evidence="2">
    <location>
        <begin position="155"/>
        <end position="233"/>
    </location>
</feature>
<evidence type="ECO:0000313" key="4">
    <source>
        <dbReference type="Proteomes" id="UP001168380"/>
    </source>
</evidence>
<keyword evidence="3" id="KW-0418">Kinase</keyword>
<dbReference type="SUPFAM" id="SSF55874">
    <property type="entry name" value="ATPase domain of HSP90 chaperone/DNA topoisomerase II/histidine kinase"/>
    <property type="match status" value="1"/>
</dbReference>
<dbReference type="PANTHER" id="PTHR34220">
    <property type="entry name" value="SENSOR HISTIDINE KINASE YPDA"/>
    <property type="match status" value="1"/>
</dbReference>
<evidence type="ECO:0000256" key="1">
    <source>
        <dbReference type="SAM" id="Phobius"/>
    </source>
</evidence>
<evidence type="ECO:0000313" key="3">
    <source>
        <dbReference type="EMBL" id="MDO3383665.1"/>
    </source>
</evidence>
<feature type="transmembrane region" description="Helical" evidence="1">
    <location>
        <begin position="37"/>
        <end position="57"/>
    </location>
</feature>
<dbReference type="PANTHER" id="PTHR34220:SF7">
    <property type="entry name" value="SENSOR HISTIDINE KINASE YPDA"/>
    <property type="match status" value="1"/>
</dbReference>
<keyword evidence="3" id="KW-0808">Transferase</keyword>